<dbReference type="PANTHER" id="PTHR46599:SF3">
    <property type="entry name" value="PIGGYBAC TRANSPOSABLE ELEMENT-DERIVED PROTEIN 4"/>
    <property type="match status" value="1"/>
</dbReference>
<evidence type="ECO:0000256" key="1">
    <source>
        <dbReference type="SAM" id="MobiDB-lite"/>
    </source>
</evidence>
<dbReference type="PANTHER" id="PTHR46599">
    <property type="entry name" value="PIGGYBAC TRANSPOSABLE ELEMENT-DERIVED PROTEIN 4"/>
    <property type="match status" value="1"/>
</dbReference>
<proteinExistence type="predicted"/>
<accession>A0A2P4XHF3</accession>
<dbReference type="AlphaFoldDB" id="A0A2P4XHF3"/>
<dbReference type="Pfam" id="PF13843">
    <property type="entry name" value="DDE_Tnp_1_7"/>
    <property type="match status" value="1"/>
</dbReference>
<protein>
    <recommendedName>
        <fullName evidence="2">PiggyBac transposable element-derived protein domain-containing protein</fullName>
    </recommendedName>
</protein>
<dbReference type="OrthoDB" id="124756at2759"/>
<sequence>MDIASLLNFDDEEADWDFEDSENECGQETVDTEEDIDEVSDSDEDVTTPADQHTGNAYVDNLIRDSGLHIVREREVTVVFKERVSRLLASLDKQNSERKGKQEATVFELDAYIGLEIAMSFNPVTQMKELWSTKLFMGQPDFGSTMSRNRFESIRARFQIHAPDTVPVERREQDPLWHSRRLMKQIQQKFAAIAVPVGAVSLDENTVRTKARSSARTFMPLKPDKYGVRFYAVVGWKSLYAFSVWDNGSGNRTRTSPAERYVGGVSPALRTPLFRTVERADSTIKRKDPSALWVAMCGHMTKTHPAPNGHRLLVPDNFYTRHNLAKTLLTFTDGEMRLLGTVRISLQGKWNAMELEAPKST</sequence>
<dbReference type="EMBL" id="NCKW01010813">
    <property type="protein sequence ID" value="POM64981.1"/>
    <property type="molecule type" value="Genomic_DNA"/>
</dbReference>
<dbReference type="Proteomes" id="UP000237271">
    <property type="component" value="Unassembled WGS sequence"/>
</dbReference>
<comment type="caution">
    <text evidence="3">The sequence shown here is derived from an EMBL/GenBank/DDBJ whole genome shotgun (WGS) entry which is preliminary data.</text>
</comment>
<dbReference type="InterPro" id="IPR029526">
    <property type="entry name" value="PGBD"/>
</dbReference>
<feature type="region of interest" description="Disordered" evidence="1">
    <location>
        <begin position="9"/>
        <end position="54"/>
    </location>
</feature>
<feature type="compositionally biased region" description="Acidic residues" evidence="1">
    <location>
        <begin position="9"/>
        <end position="46"/>
    </location>
</feature>
<feature type="non-terminal residue" evidence="3">
    <location>
        <position position="361"/>
    </location>
</feature>
<name>A0A2P4XHF3_9STRA</name>
<evidence type="ECO:0000313" key="4">
    <source>
        <dbReference type="Proteomes" id="UP000237271"/>
    </source>
</evidence>
<evidence type="ECO:0000259" key="2">
    <source>
        <dbReference type="Pfam" id="PF13843"/>
    </source>
</evidence>
<organism evidence="3 4">
    <name type="scientific">Phytophthora palmivora</name>
    <dbReference type="NCBI Taxonomy" id="4796"/>
    <lineage>
        <taxon>Eukaryota</taxon>
        <taxon>Sar</taxon>
        <taxon>Stramenopiles</taxon>
        <taxon>Oomycota</taxon>
        <taxon>Peronosporomycetes</taxon>
        <taxon>Peronosporales</taxon>
        <taxon>Peronosporaceae</taxon>
        <taxon>Phytophthora</taxon>
    </lineage>
</organism>
<evidence type="ECO:0000313" key="3">
    <source>
        <dbReference type="EMBL" id="POM64981.1"/>
    </source>
</evidence>
<feature type="domain" description="PiggyBac transposable element-derived protein" evidence="2">
    <location>
        <begin position="84"/>
        <end position="238"/>
    </location>
</feature>
<reference evidence="3 4" key="1">
    <citation type="journal article" date="2017" name="Genome Biol. Evol.">
        <title>Phytophthora megakarya and P. palmivora, closely related causal agents of cacao black pod rot, underwent increases in genome sizes and gene numbers by different mechanisms.</title>
        <authorList>
            <person name="Ali S.S."/>
            <person name="Shao J."/>
            <person name="Lary D.J."/>
            <person name="Kronmiller B."/>
            <person name="Shen D."/>
            <person name="Strem M.D."/>
            <person name="Amoako-Attah I."/>
            <person name="Akrofi A.Y."/>
            <person name="Begoude B.A."/>
            <person name="Ten Hoopen G.M."/>
            <person name="Coulibaly K."/>
            <person name="Kebe B.I."/>
            <person name="Melnick R.L."/>
            <person name="Guiltinan M.J."/>
            <person name="Tyler B.M."/>
            <person name="Meinhardt L.W."/>
            <person name="Bailey B.A."/>
        </authorList>
    </citation>
    <scope>NUCLEOTIDE SEQUENCE [LARGE SCALE GENOMIC DNA]</scope>
    <source>
        <strain evidence="4">sbr112.9</strain>
    </source>
</reference>
<gene>
    <name evidence="3" type="ORF">PHPALM_19412</name>
</gene>
<keyword evidence="4" id="KW-1185">Reference proteome</keyword>